<dbReference type="EMBL" id="BMXE01000004">
    <property type="protein sequence ID" value="GHB33766.1"/>
    <property type="molecule type" value="Genomic_DNA"/>
</dbReference>
<dbReference type="Pfam" id="PF07505">
    <property type="entry name" value="DUF5131"/>
    <property type="match status" value="1"/>
</dbReference>
<gene>
    <name evidence="1" type="ORF">GCM10007094_23280</name>
</gene>
<name>A0ABQ3EG83_9HYPH</name>
<protein>
    <submittedName>
        <fullName evidence="1">Uncharacterized protein</fullName>
    </submittedName>
</protein>
<sequence>MAFNSPIEWCDHTFNPWIGCTKISPACDHCYAEAYDKRFGGSRWGPKAARIRTSADNWKKPLSWNRKAEKEGVRYRVFCASLADVFDNHNSIEQGWRDDLWELIDATPNLDWLLLTKRPQNIRGMVPWEWFFPTNVWIGTTVEDQKTADQRIKYLTQIPQAVRFISSEPLLGPVDLSNVEWFDGLRFNALEGQLHDKKGFVFKLNWVIAGGESGPNSRASFPDWFTSLRDQCAFASVPFFFKQWGDWVPGEFTDRGGWAMNRVGKRKASPLLDGALHQAFPTVATQWEAGS</sequence>
<comment type="caution">
    <text evidence="1">The sequence shown here is derived from an EMBL/GenBank/DDBJ whole genome shotgun (WGS) entry which is preliminary data.</text>
</comment>
<dbReference type="InterPro" id="IPR011101">
    <property type="entry name" value="DUF5131"/>
</dbReference>
<evidence type="ECO:0000313" key="2">
    <source>
        <dbReference type="Proteomes" id="UP000637980"/>
    </source>
</evidence>
<evidence type="ECO:0000313" key="1">
    <source>
        <dbReference type="EMBL" id="GHB33766.1"/>
    </source>
</evidence>
<organism evidence="1 2">
    <name type="scientific">Pseudovibrio japonicus</name>
    <dbReference type="NCBI Taxonomy" id="366534"/>
    <lineage>
        <taxon>Bacteria</taxon>
        <taxon>Pseudomonadati</taxon>
        <taxon>Pseudomonadota</taxon>
        <taxon>Alphaproteobacteria</taxon>
        <taxon>Hyphomicrobiales</taxon>
        <taxon>Stappiaceae</taxon>
        <taxon>Pseudovibrio</taxon>
    </lineage>
</organism>
<reference evidence="2" key="1">
    <citation type="journal article" date="2019" name="Int. J. Syst. Evol. Microbiol.">
        <title>The Global Catalogue of Microorganisms (GCM) 10K type strain sequencing project: providing services to taxonomists for standard genome sequencing and annotation.</title>
        <authorList>
            <consortium name="The Broad Institute Genomics Platform"/>
            <consortium name="The Broad Institute Genome Sequencing Center for Infectious Disease"/>
            <person name="Wu L."/>
            <person name="Ma J."/>
        </authorList>
    </citation>
    <scope>NUCLEOTIDE SEQUENCE [LARGE SCALE GENOMIC DNA]</scope>
    <source>
        <strain evidence="2">KCTC 12861</strain>
    </source>
</reference>
<accession>A0ABQ3EG83</accession>
<keyword evidence="2" id="KW-1185">Reference proteome</keyword>
<dbReference type="Proteomes" id="UP000637980">
    <property type="component" value="Unassembled WGS sequence"/>
</dbReference>
<proteinExistence type="predicted"/>
<dbReference type="RefSeq" id="WP_189436973.1">
    <property type="nucleotide sequence ID" value="NZ_BMXE01000004.1"/>
</dbReference>